<dbReference type="GO" id="GO:0042775">
    <property type="term" value="P:mitochondrial ATP synthesis coupled electron transport"/>
    <property type="evidence" value="ECO:0007669"/>
    <property type="project" value="TreeGrafter"/>
</dbReference>
<accession>A0A150G8G1</accession>
<dbReference type="Pfam" id="PF02297">
    <property type="entry name" value="COX6B"/>
    <property type="match status" value="1"/>
</dbReference>
<sequence length="104" mass="11281">MTLADGTTASTPLSKSERKACHLARDAFYACTREQGVDFVPGAAVPLKCLDLRKKFTESCPASWVKHFDELQEANARRAKYLAATINRAADTAAGSLTGKPQQH</sequence>
<proteinExistence type="predicted"/>
<comment type="caution">
    <text evidence="4">The sequence shown here is derived from an EMBL/GenBank/DDBJ whole genome shotgun (WGS) entry which is preliminary data.</text>
</comment>
<dbReference type="AlphaFoldDB" id="A0A150G8G1"/>
<keyword evidence="5" id="KW-1185">Reference proteome</keyword>
<keyword evidence="2" id="KW-0496">Mitochondrion</keyword>
<dbReference type="SUPFAM" id="SSF47694">
    <property type="entry name" value="Cytochrome c oxidase subunit h"/>
    <property type="match status" value="1"/>
</dbReference>
<dbReference type="PANTHER" id="PTHR46690:SF1">
    <property type="entry name" value="CYTOCHROME C OXIDASE ASSEMBLY FACTOR 6 HOMOLOG"/>
    <property type="match status" value="1"/>
</dbReference>
<protein>
    <recommendedName>
        <fullName evidence="6">Cytochrome c oxidase assembly factor 6</fullName>
    </recommendedName>
</protein>
<organism evidence="4 5">
    <name type="scientific">Gonium pectorale</name>
    <name type="common">Green alga</name>
    <dbReference type="NCBI Taxonomy" id="33097"/>
    <lineage>
        <taxon>Eukaryota</taxon>
        <taxon>Viridiplantae</taxon>
        <taxon>Chlorophyta</taxon>
        <taxon>core chlorophytes</taxon>
        <taxon>Chlorophyceae</taxon>
        <taxon>CS clade</taxon>
        <taxon>Chlamydomonadales</taxon>
        <taxon>Volvocaceae</taxon>
        <taxon>Gonium</taxon>
    </lineage>
</organism>
<dbReference type="PANTHER" id="PTHR46690">
    <property type="entry name" value="CYTOCHROME C OXIDASE ASSEMBLY FACTOR 6 HOMOLOG"/>
    <property type="match status" value="1"/>
</dbReference>
<dbReference type="Gene3D" id="1.10.10.140">
    <property type="entry name" value="Cytochrome c oxidase, subunit VIb"/>
    <property type="match status" value="1"/>
</dbReference>
<dbReference type="Proteomes" id="UP000075714">
    <property type="component" value="Unassembled WGS sequence"/>
</dbReference>
<dbReference type="InterPro" id="IPR042289">
    <property type="entry name" value="COA6"/>
</dbReference>
<evidence type="ECO:0000313" key="4">
    <source>
        <dbReference type="EMBL" id="KXZ46108.1"/>
    </source>
</evidence>
<evidence type="ECO:0000256" key="1">
    <source>
        <dbReference type="ARBA" id="ARBA00004173"/>
    </source>
</evidence>
<reference evidence="5" key="1">
    <citation type="journal article" date="2016" name="Nat. Commun.">
        <title>The Gonium pectorale genome demonstrates co-option of cell cycle regulation during the evolution of multicellularity.</title>
        <authorList>
            <person name="Hanschen E.R."/>
            <person name="Marriage T.N."/>
            <person name="Ferris P.J."/>
            <person name="Hamaji T."/>
            <person name="Toyoda A."/>
            <person name="Fujiyama A."/>
            <person name="Neme R."/>
            <person name="Noguchi H."/>
            <person name="Minakuchi Y."/>
            <person name="Suzuki M."/>
            <person name="Kawai-Toyooka H."/>
            <person name="Smith D.R."/>
            <person name="Sparks H."/>
            <person name="Anderson J."/>
            <person name="Bakaric R."/>
            <person name="Luria V."/>
            <person name="Karger A."/>
            <person name="Kirschner M.W."/>
            <person name="Durand P.M."/>
            <person name="Michod R.E."/>
            <person name="Nozaki H."/>
            <person name="Olson B.J."/>
        </authorList>
    </citation>
    <scope>NUCLEOTIDE SEQUENCE [LARGE SCALE GENOMIC DNA]</scope>
    <source>
        <strain evidence="5">NIES-2863</strain>
    </source>
</reference>
<evidence type="ECO:0008006" key="6">
    <source>
        <dbReference type="Google" id="ProtNLM"/>
    </source>
</evidence>
<evidence type="ECO:0000313" key="5">
    <source>
        <dbReference type="Proteomes" id="UP000075714"/>
    </source>
</evidence>
<evidence type="ECO:0000256" key="2">
    <source>
        <dbReference type="ARBA" id="ARBA00023128"/>
    </source>
</evidence>
<evidence type="ECO:0000256" key="3">
    <source>
        <dbReference type="ARBA" id="ARBA00023157"/>
    </source>
</evidence>
<dbReference type="GO" id="GO:0008535">
    <property type="term" value="P:respiratory chain complex IV assembly"/>
    <property type="evidence" value="ECO:0007669"/>
    <property type="project" value="InterPro"/>
</dbReference>
<name>A0A150G8G1_GONPE</name>
<dbReference type="EMBL" id="LSYV01000048">
    <property type="protein sequence ID" value="KXZ46108.1"/>
    <property type="molecule type" value="Genomic_DNA"/>
</dbReference>
<dbReference type="OrthoDB" id="16284at2759"/>
<gene>
    <name evidence="4" type="ORF">GPECTOR_47g385</name>
</gene>
<dbReference type="InterPro" id="IPR036549">
    <property type="entry name" value="CX6/COA6-like_sf"/>
</dbReference>
<dbReference type="InterPro" id="IPR048280">
    <property type="entry name" value="COX6B-like"/>
</dbReference>
<dbReference type="GO" id="GO:0005739">
    <property type="term" value="C:mitochondrion"/>
    <property type="evidence" value="ECO:0007669"/>
    <property type="project" value="UniProtKB-SubCell"/>
</dbReference>
<comment type="subcellular location">
    <subcellularLocation>
        <location evidence="1">Mitochondrion</location>
    </subcellularLocation>
</comment>
<keyword evidence="3" id="KW-1015">Disulfide bond</keyword>